<dbReference type="EMBL" id="BJMM01000007">
    <property type="protein sequence ID" value="GEB49521.1"/>
    <property type="molecule type" value="Genomic_DNA"/>
</dbReference>
<dbReference type="Pfam" id="PF00501">
    <property type="entry name" value="AMP-binding"/>
    <property type="match status" value="1"/>
</dbReference>
<evidence type="ECO:0000259" key="5">
    <source>
        <dbReference type="Pfam" id="PF13193"/>
    </source>
</evidence>
<comment type="similarity">
    <text evidence="1">Belongs to the ATP-dependent AMP-binding enzyme family.</text>
</comment>
<feature type="compositionally biased region" description="Low complexity" evidence="3">
    <location>
        <begin position="19"/>
        <end position="41"/>
    </location>
</feature>
<dbReference type="GO" id="GO:0031956">
    <property type="term" value="F:medium-chain fatty acid-CoA ligase activity"/>
    <property type="evidence" value="ECO:0007669"/>
    <property type="project" value="TreeGrafter"/>
</dbReference>
<dbReference type="NCBIfam" id="NF005801">
    <property type="entry name" value="PRK07656.1"/>
    <property type="match status" value="1"/>
</dbReference>
<keyword evidence="2" id="KW-0436">Ligase</keyword>
<dbReference type="InterPro" id="IPR000873">
    <property type="entry name" value="AMP-dep_synth/lig_dom"/>
</dbReference>
<dbReference type="SUPFAM" id="SSF56801">
    <property type="entry name" value="Acetyl-CoA synthetase-like"/>
    <property type="match status" value="1"/>
</dbReference>
<dbReference type="InterPro" id="IPR020845">
    <property type="entry name" value="AMP-binding_CS"/>
</dbReference>
<protein>
    <submittedName>
        <fullName evidence="6">Acyl-CoA synthetase</fullName>
    </submittedName>
</protein>
<evidence type="ECO:0000256" key="2">
    <source>
        <dbReference type="ARBA" id="ARBA00022598"/>
    </source>
</evidence>
<feature type="domain" description="AMP-binding enzyme C-terminal" evidence="5">
    <location>
        <begin position="531"/>
        <end position="606"/>
    </location>
</feature>
<dbReference type="Proteomes" id="UP000319210">
    <property type="component" value="Unassembled WGS sequence"/>
</dbReference>
<evidence type="ECO:0000256" key="1">
    <source>
        <dbReference type="ARBA" id="ARBA00006432"/>
    </source>
</evidence>
<dbReference type="GO" id="GO:0006631">
    <property type="term" value="P:fatty acid metabolic process"/>
    <property type="evidence" value="ECO:0007669"/>
    <property type="project" value="TreeGrafter"/>
</dbReference>
<dbReference type="InterPro" id="IPR042099">
    <property type="entry name" value="ANL_N_sf"/>
</dbReference>
<dbReference type="Pfam" id="PF13193">
    <property type="entry name" value="AMP-binding_C"/>
    <property type="match status" value="1"/>
</dbReference>
<dbReference type="InterPro" id="IPR025110">
    <property type="entry name" value="AMP-bd_C"/>
</dbReference>
<feature type="region of interest" description="Disordered" evidence="3">
    <location>
        <begin position="437"/>
        <end position="463"/>
    </location>
</feature>
<feature type="domain" description="AMP-dependent synthetase/ligase" evidence="4">
    <location>
        <begin position="99"/>
        <end position="480"/>
    </location>
</feature>
<reference evidence="6 7" key="1">
    <citation type="submission" date="2019-06" db="EMBL/GenBank/DDBJ databases">
        <title>Whole genome shotgun sequence of Streptomyces cacaoi subsp. cacaoi NBRC 12748.</title>
        <authorList>
            <person name="Hosoyama A."/>
            <person name="Uohara A."/>
            <person name="Ohji S."/>
            <person name="Ichikawa N."/>
        </authorList>
    </citation>
    <scope>NUCLEOTIDE SEQUENCE [LARGE SCALE GENOMIC DNA]</scope>
    <source>
        <strain evidence="6 7">NBRC 12748</strain>
    </source>
</reference>
<dbReference type="Gene3D" id="3.30.300.30">
    <property type="match status" value="1"/>
</dbReference>
<organism evidence="6 7">
    <name type="scientific">Streptomyces cacaoi</name>
    <dbReference type="NCBI Taxonomy" id="1898"/>
    <lineage>
        <taxon>Bacteria</taxon>
        <taxon>Bacillati</taxon>
        <taxon>Actinomycetota</taxon>
        <taxon>Actinomycetes</taxon>
        <taxon>Kitasatosporales</taxon>
        <taxon>Streptomycetaceae</taxon>
        <taxon>Streptomyces</taxon>
    </lineage>
</organism>
<dbReference type="AlphaFoldDB" id="A0A4Y3QWA3"/>
<feature type="region of interest" description="Disordered" evidence="3">
    <location>
        <begin position="1"/>
        <end position="76"/>
    </location>
</feature>
<evidence type="ECO:0000313" key="7">
    <source>
        <dbReference type="Proteomes" id="UP000319210"/>
    </source>
</evidence>
<dbReference type="PANTHER" id="PTHR43201:SF5">
    <property type="entry name" value="MEDIUM-CHAIN ACYL-COA LIGASE ACSF2, MITOCHONDRIAL"/>
    <property type="match status" value="1"/>
</dbReference>
<name>A0A4Y3QWA3_STRCI</name>
<dbReference type="Gene3D" id="3.40.50.12780">
    <property type="entry name" value="N-terminal domain of ligase-like"/>
    <property type="match status" value="1"/>
</dbReference>
<sequence>MNTTDTPPEPPSGAGTGTGAARHGTSAVRGPEGAARPAAAAEPPPDEGTLAADGAPAAARSGTGGTGSVSAQLSPPAADAAGDEVSLAQLCTVPQLVRYAADRYGAREAVVEGRTRIDWRELAARVERAAAACIATGVEPGDRVAVWAPNTLDWIVSALGAVTAGAVLVPLNTRFKGAEAAYVLRRTRARLLFVTGTFLGTSYVASLRRATAEGDGEGPLPGLPHLRDVVVLAHDAPAGFRSWPDFLDAGDGTPAARVRRRAGAVTADTPSDITFTSGTTGHPKGAVVTHGQTLRVYRTWSALAGLDADDRYLIVNPFFHTFGYKAGIIACLLRGATMIPQPVFSAETALAHLATERVSVLPGPPNLHQALLDHPARRTYDLSALRLVVTGAAVVPLTLVERLRGELGVRDVVTAYGLTEACGTVTMCRRGDPPEVVAGTSGRAIPGTEVRTVGPDGAPLPPGEPGEVLVRGYHVMTGYFEEPEATAEAFTADGWLRTGDVGVLDGEGNLRITDRLKDMFIVGGFNAYPAEIEQLLARHPDITEVAVVGVPHPRLGEAGKAYAVRRAGAGVTAEELIAWARREMANYKVPQEVEFVRELPRNASGKVVKTQLREKGHRHG</sequence>
<proteinExistence type="inferred from homology"/>
<comment type="caution">
    <text evidence="6">The sequence shown here is derived from an EMBL/GenBank/DDBJ whole genome shotgun (WGS) entry which is preliminary data.</text>
</comment>
<feature type="compositionally biased region" description="Low complexity" evidence="3">
    <location>
        <begin position="51"/>
        <end position="61"/>
    </location>
</feature>
<dbReference type="InterPro" id="IPR045851">
    <property type="entry name" value="AMP-bd_C_sf"/>
</dbReference>
<evidence type="ECO:0000313" key="6">
    <source>
        <dbReference type="EMBL" id="GEB49521.1"/>
    </source>
</evidence>
<gene>
    <name evidence="6" type="ORF">SCA03_20720</name>
</gene>
<accession>A0A4Y3QWA3</accession>
<evidence type="ECO:0000256" key="3">
    <source>
        <dbReference type="SAM" id="MobiDB-lite"/>
    </source>
</evidence>
<dbReference type="PANTHER" id="PTHR43201">
    <property type="entry name" value="ACYL-COA SYNTHETASE"/>
    <property type="match status" value="1"/>
</dbReference>
<dbReference type="PROSITE" id="PS00455">
    <property type="entry name" value="AMP_BINDING"/>
    <property type="match status" value="1"/>
</dbReference>
<evidence type="ECO:0000259" key="4">
    <source>
        <dbReference type="Pfam" id="PF00501"/>
    </source>
</evidence>
<keyword evidence="7" id="KW-1185">Reference proteome</keyword>
<dbReference type="FunFam" id="3.30.300.30:FF:000008">
    <property type="entry name" value="2,3-dihydroxybenzoate-AMP ligase"/>
    <property type="match status" value="1"/>
</dbReference>